<evidence type="ECO:0000256" key="6">
    <source>
        <dbReference type="ARBA" id="ARBA00023125"/>
    </source>
</evidence>
<protein>
    <submittedName>
        <fullName evidence="11">Estrogen receptor-like</fullName>
    </submittedName>
</protein>
<keyword evidence="8 11" id="KW-0675">Receptor</keyword>
<dbReference type="GO" id="GO:0043565">
    <property type="term" value="F:sequence-specific DNA binding"/>
    <property type="evidence" value="ECO:0007669"/>
    <property type="project" value="InterPro"/>
</dbReference>
<dbReference type="Pfam" id="PF00105">
    <property type="entry name" value="zf-C4"/>
    <property type="match status" value="1"/>
</dbReference>
<evidence type="ECO:0000259" key="10">
    <source>
        <dbReference type="PROSITE" id="PS51030"/>
    </source>
</evidence>
<evidence type="ECO:0000256" key="7">
    <source>
        <dbReference type="ARBA" id="ARBA00023163"/>
    </source>
</evidence>
<comment type="subcellular location">
    <subcellularLocation>
        <location evidence="1">Nucleus</location>
    </subcellularLocation>
</comment>
<keyword evidence="7" id="KW-0804">Transcription</keyword>
<evidence type="ECO:0000256" key="4">
    <source>
        <dbReference type="ARBA" id="ARBA00022833"/>
    </source>
</evidence>
<dbReference type="InterPro" id="IPR013088">
    <property type="entry name" value="Znf_NHR/GATA"/>
</dbReference>
<sequence length="77" mass="9013">MFNCYILCKWTYIFAYFKNWLIESSDSFTKVQNGLGFKKKKLFCGECEMNHQRCKVCEEPAAGFHFGAFTCEGCKVR</sequence>
<proteinExistence type="predicted"/>
<evidence type="ECO:0000256" key="9">
    <source>
        <dbReference type="ARBA" id="ARBA00023242"/>
    </source>
</evidence>
<dbReference type="InterPro" id="IPR001628">
    <property type="entry name" value="Znf_hrmn_rcpt"/>
</dbReference>
<evidence type="ECO:0000256" key="8">
    <source>
        <dbReference type="ARBA" id="ARBA00023170"/>
    </source>
</evidence>
<gene>
    <name evidence="11" type="ORF">FWK35_00025096</name>
</gene>
<dbReference type="GO" id="GO:0003700">
    <property type="term" value="F:DNA-binding transcription factor activity"/>
    <property type="evidence" value="ECO:0007669"/>
    <property type="project" value="InterPro"/>
</dbReference>
<accession>A0A6G0ZAW0</accession>
<name>A0A6G0ZAW0_APHCR</name>
<keyword evidence="4" id="KW-0862">Zinc</keyword>
<evidence type="ECO:0000256" key="3">
    <source>
        <dbReference type="ARBA" id="ARBA00022771"/>
    </source>
</evidence>
<feature type="domain" description="Nuclear receptor" evidence="10">
    <location>
        <begin position="51"/>
        <end position="77"/>
    </location>
</feature>
<keyword evidence="2" id="KW-0479">Metal-binding</keyword>
<keyword evidence="5" id="KW-0805">Transcription regulation</keyword>
<keyword evidence="12" id="KW-1185">Reference proteome</keyword>
<dbReference type="GO" id="GO:0005634">
    <property type="term" value="C:nucleus"/>
    <property type="evidence" value="ECO:0007669"/>
    <property type="project" value="UniProtKB-SubCell"/>
</dbReference>
<dbReference type="GO" id="GO:0008270">
    <property type="term" value="F:zinc ion binding"/>
    <property type="evidence" value="ECO:0007669"/>
    <property type="project" value="UniProtKB-KW"/>
</dbReference>
<dbReference type="Proteomes" id="UP000478052">
    <property type="component" value="Unassembled WGS sequence"/>
</dbReference>
<comment type="caution">
    <text evidence="11">The sequence shown here is derived from an EMBL/GenBank/DDBJ whole genome shotgun (WGS) entry which is preliminary data.</text>
</comment>
<keyword evidence="3" id="KW-0863">Zinc-finger</keyword>
<dbReference type="Gene3D" id="3.30.50.10">
    <property type="entry name" value="Erythroid Transcription Factor GATA-1, subunit A"/>
    <property type="match status" value="1"/>
</dbReference>
<evidence type="ECO:0000256" key="5">
    <source>
        <dbReference type="ARBA" id="ARBA00023015"/>
    </source>
</evidence>
<dbReference type="PROSITE" id="PS51030">
    <property type="entry name" value="NUCLEAR_REC_DBD_2"/>
    <property type="match status" value="1"/>
</dbReference>
<dbReference type="InterPro" id="IPR050200">
    <property type="entry name" value="Nuclear_hormone_rcpt_NR3"/>
</dbReference>
<dbReference type="SUPFAM" id="SSF57716">
    <property type="entry name" value="Glucocorticoid receptor-like (DNA-binding domain)"/>
    <property type="match status" value="1"/>
</dbReference>
<evidence type="ECO:0000256" key="2">
    <source>
        <dbReference type="ARBA" id="ARBA00022723"/>
    </source>
</evidence>
<dbReference type="PANTHER" id="PTHR48092">
    <property type="entry name" value="KNIRPS-RELATED PROTEIN-RELATED"/>
    <property type="match status" value="1"/>
</dbReference>
<dbReference type="AlphaFoldDB" id="A0A6G0ZAW0"/>
<keyword evidence="9" id="KW-0539">Nucleus</keyword>
<dbReference type="OrthoDB" id="6628225at2759"/>
<evidence type="ECO:0000313" key="11">
    <source>
        <dbReference type="EMBL" id="KAF0767503.1"/>
    </source>
</evidence>
<evidence type="ECO:0000256" key="1">
    <source>
        <dbReference type="ARBA" id="ARBA00004123"/>
    </source>
</evidence>
<organism evidence="11 12">
    <name type="scientific">Aphis craccivora</name>
    <name type="common">Cowpea aphid</name>
    <dbReference type="NCBI Taxonomy" id="307492"/>
    <lineage>
        <taxon>Eukaryota</taxon>
        <taxon>Metazoa</taxon>
        <taxon>Ecdysozoa</taxon>
        <taxon>Arthropoda</taxon>
        <taxon>Hexapoda</taxon>
        <taxon>Insecta</taxon>
        <taxon>Pterygota</taxon>
        <taxon>Neoptera</taxon>
        <taxon>Paraneoptera</taxon>
        <taxon>Hemiptera</taxon>
        <taxon>Sternorrhyncha</taxon>
        <taxon>Aphidomorpha</taxon>
        <taxon>Aphidoidea</taxon>
        <taxon>Aphididae</taxon>
        <taxon>Aphidini</taxon>
        <taxon>Aphis</taxon>
        <taxon>Aphis</taxon>
    </lineage>
</organism>
<dbReference type="EMBL" id="VUJU01000953">
    <property type="protein sequence ID" value="KAF0767503.1"/>
    <property type="molecule type" value="Genomic_DNA"/>
</dbReference>
<reference evidence="11 12" key="1">
    <citation type="submission" date="2019-08" db="EMBL/GenBank/DDBJ databases">
        <title>Whole genome of Aphis craccivora.</title>
        <authorList>
            <person name="Voronova N.V."/>
            <person name="Shulinski R.S."/>
            <person name="Bandarenka Y.V."/>
            <person name="Zhorov D.G."/>
            <person name="Warner D."/>
        </authorList>
    </citation>
    <scope>NUCLEOTIDE SEQUENCE [LARGE SCALE GENOMIC DNA]</scope>
    <source>
        <strain evidence="11">180601</strain>
        <tissue evidence="11">Whole Body</tissue>
    </source>
</reference>
<evidence type="ECO:0000313" key="12">
    <source>
        <dbReference type="Proteomes" id="UP000478052"/>
    </source>
</evidence>
<keyword evidence="6" id="KW-0238">DNA-binding</keyword>